<protein>
    <submittedName>
        <fullName evidence="1">Uncharacterized protein</fullName>
    </submittedName>
</protein>
<name>A0ABT4GFN3_9BACL</name>
<gene>
    <name evidence="1" type="ORF">M5X19_19155</name>
</gene>
<keyword evidence="2" id="KW-1185">Reference proteome</keyword>
<organism evidence="1 2">
    <name type="scientific">Paenibacillus alginolyticus</name>
    <dbReference type="NCBI Taxonomy" id="59839"/>
    <lineage>
        <taxon>Bacteria</taxon>
        <taxon>Bacillati</taxon>
        <taxon>Bacillota</taxon>
        <taxon>Bacilli</taxon>
        <taxon>Bacillales</taxon>
        <taxon>Paenibacillaceae</taxon>
        <taxon>Paenibacillus</taxon>
    </lineage>
</organism>
<comment type="caution">
    <text evidence="1">The sequence shown here is derived from an EMBL/GenBank/DDBJ whole genome shotgun (WGS) entry which is preliminary data.</text>
</comment>
<evidence type="ECO:0000313" key="1">
    <source>
        <dbReference type="EMBL" id="MCY9695002.1"/>
    </source>
</evidence>
<feature type="non-terminal residue" evidence="1">
    <location>
        <position position="1"/>
    </location>
</feature>
<sequence>FEDIFRKQSIFKTFYKLLMDVNNLAGNIILGFSWKTEINIPIDHEAYYLWQNIRTDTYCIHMREFDSKEVLGVITQLQKSVSTPLDSGIKRRIIESAQGFPWLTKKLCIHTYNQIRTGKSMEKLIEQELNIKALFESDLETLGSEEVKALKYIAKRAYDGEMFDAVDVDDVLDNKVVTALVNNRLVIKSGTKYNIYWDIFRDYLVTEEIPTIGESYILRQTPTLCLKMFLSFSKKSKMTLQEITNLFGNTRSENSNLNILRELINLGLVSKSGIYFNCKCKKEDINKQYFVNFIRSKFLFYTPYIKLKGTERSASSYSQITSLLQDIFKGIDISNETWDLYARNFISWVSFLSLQEFDFLSKFTSDRSDLRKFPTKKVKDQRGSFNPQKTIQQDIQAFIELVKDIDNYDVVANNKNLYDLSAIGVLYYWGGTVVLYKSGKELMECKDQKELSKKFATLAKKPLKIERAIEIIKQNHIKTSKEFKKIAAELVDNIKSDIYKSQTLAKIYNWANFVVQEEQQVRYLLDKHERK</sequence>
<dbReference type="Proteomes" id="UP001527099">
    <property type="component" value="Unassembled WGS sequence"/>
</dbReference>
<evidence type="ECO:0000313" key="2">
    <source>
        <dbReference type="Proteomes" id="UP001527099"/>
    </source>
</evidence>
<proteinExistence type="predicted"/>
<accession>A0ABT4GFN3</accession>
<dbReference type="RefSeq" id="WP_268616509.1">
    <property type="nucleotide sequence ID" value="NZ_JAMDMX010000059.1"/>
</dbReference>
<reference evidence="1 2" key="1">
    <citation type="submission" date="2022-05" db="EMBL/GenBank/DDBJ databases">
        <title>Genome Sequencing of Bee-Associated Microbes.</title>
        <authorList>
            <person name="Dunlap C."/>
        </authorList>
    </citation>
    <scope>NUCLEOTIDE SEQUENCE [LARGE SCALE GENOMIC DNA]</scope>
    <source>
        <strain evidence="1 2">NRRL B-14421</strain>
    </source>
</reference>
<dbReference type="EMBL" id="JAMDMX010000059">
    <property type="protein sequence ID" value="MCY9695002.1"/>
    <property type="molecule type" value="Genomic_DNA"/>
</dbReference>